<keyword evidence="12" id="KW-1185">Reference proteome</keyword>
<evidence type="ECO:0000256" key="5">
    <source>
        <dbReference type="ARBA" id="ARBA00023163"/>
    </source>
</evidence>
<feature type="compositionally biased region" description="Polar residues" evidence="7">
    <location>
        <begin position="211"/>
        <end position="222"/>
    </location>
</feature>
<dbReference type="GO" id="GO:0000978">
    <property type="term" value="F:RNA polymerase II cis-regulatory region sequence-specific DNA binding"/>
    <property type="evidence" value="ECO:0007669"/>
    <property type="project" value="TreeGrafter"/>
</dbReference>
<dbReference type="PANTHER" id="PTHR45614:SF150">
    <property type="entry name" value="MYB-LIKE DNA-BINDING DOMAIN CONTAINING PROTEIN, EXPRESSED"/>
    <property type="match status" value="1"/>
</dbReference>
<feature type="domain" description="Myb-like" evidence="8">
    <location>
        <begin position="51"/>
        <end position="101"/>
    </location>
</feature>
<dbReference type="SUPFAM" id="SSF46689">
    <property type="entry name" value="Homeodomain-like"/>
    <property type="match status" value="1"/>
</dbReference>
<dbReference type="GO" id="GO:0000981">
    <property type="term" value="F:DNA-binding transcription factor activity, RNA polymerase II-specific"/>
    <property type="evidence" value="ECO:0007669"/>
    <property type="project" value="TreeGrafter"/>
</dbReference>
<evidence type="ECO:0000256" key="7">
    <source>
        <dbReference type="SAM" id="MobiDB-lite"/>
    </source>
</evidence>
<keyword evidence="4" id="KW-0238">DNA-binding</keyword>
<evidence type="ECO:0000313" key="11">
    <source>
        <dbReference type="Proteomes" id="UP000197138"/>
    </source>
</evidence>
<gene>
    <name evidence="13" type="primary">LOC116187037</name>
    <name evidence="10" type="ORF">CDL15_Pgr005372</name>
</gene>
<evidence type="ECO:0000313" key="12">
    <source>
        <dbReference type="Proteomes" id="UP000515151"/>
    </source>
</evidence>
<dbReference type="PANTHER" id="PTHR45614">
    <property type="entry name" value="MYB PROTEIN-RELATED"/>
    <property type="match status" value="1"/>
</dbReference>
<dbReference type="Gene3D" id="1.10.10.60">
    <property type="entry name" value="Homeodomain-like"/>
    <property type="match status" value="2"/>
</dbReference>
<evidence type="ECO:0000313" key="13">
    <source>
        <dbReference type="RefSeq" id="XP_031371476.1"/>
    </source>
</evidence>
<evidence type="ECO:0000259" key="9">
    <source>
        <dbReference type="PROSITE" id="PS51294"/>
    </source>
</evidence>
<organism evidence="10 11">
    <name type="scientific">Punica granatum</name>
    <name type="common">Pomegranate</name>
    <dbReference type="NCBI Taxonomy" id="22663"/>
    <lineage>
        <taxon>Eukaryota</taxon>
        <taxon>Viridiplantae</taxon>
        <taxon>Streptophyta</taxon>
        <taxon>Embryophyta</taxon>
        <taxon>Tracheophyta</taxon>
        <taxon>Spermatophyta</taxon>
        <taxon>Magnoliopsida</taxon>
        <taxon>eudicotyledons</taxon>
        <taxon>Gunneridae</taxon>
        <taxon>Pentapetalae</taxon>
        <taxon>rosids</taxon>
        <taxon>malvids</taxon>
        <taxon>Myrtales</taxon>
        <taxon>Lythraceae</taxon>
        <taxon>Punica</taxon>
    </lineage>
</organism>
<reference evidence="13" key="4">
    <citation type="submission" date="2025-04" db="UniProtKB">
        <authorList>
            <consortium name="RefSeq"/>
        </authorList>
    </citation>
    <scope>IDENTIFICATION</scope>
    <source>
        <tissue evidence="13">Leaf</tissue>
    </source>
</reference>
<dbReference type="OrthoDB" id="2143914at2759"/>
<dbReference type="SMART" id="SM00717">
    <property type="entry name" value="SANT"/>
    <property type="match status" value="2"/>
</dbReference>
<evidence type="ECO:0000256" key="2">
    <source>
        <dbReference type="ARBA" id="ARBA00022737"/>
    </source>
</evidence>
<feature type="domain" description="Myb-like" evidence="8">
    <location>
        <begin position="4"/>
        <end position="50"/>
    </location>
</feature>
<evidence type="ECO:0000256" key="4">
    <source>
        <dbReference type="ARBA" id="ARBA00023125"/>
    </source>
</evidence>
<name>A0A218XF54_PUNGR</name>
<dbReference type="InterPro" id="IPR017930">
    <property type="entry name" value="Myb_dom"/>
</dbReference>
<evidence type="ECO:0000259" key="8">
    <source>
        <dbReference type="PROSITE" id="PS50090"/>
    </source>
</evidence>
<evidence type="ECO:0000313" key="10">
    <source>
        <dbReference type="EMBL" id="OWM82972.1"/>
    </source>
</evidence>
<dbReference type="PROSITE" id="PS50090">
    <property type="entry name" value="MYB_LIKE"/>
    <property type="match status" value="2"/>
</dbReference>
<dbReference type="GeneID" id="116187037"/>
<dbReference type="Proteomes" id="UP000515151">
    <property type="component" value="Chromosome 8"/>
</dbReference>
<comment type="subcellular location">
    <subcellularLocation>
        <location evidence="1">Nucleus</location>
    </subcellularLocation>
</comment>
<reference evidence="10" key="2">
    <citation type="submission" date="2017-06" db="EMBL/GenBank/DDBJ databases">
        <title>The pomegranate genome and the genomics of punicalagin biosynthesis.</title>
        <authorList>
            <person name="Xu C."/>
        </authorList>
    </citation>
    <scope>NUCLEOTIDE SEQUENCE [LARGE SCALE GENOMIC DNA]</scope>
    <source>
        <tissue evidence="10">Fresh leaf</tissue>
    </source>
</reference>
<keyword evidence="2" id="KW-0677">Repeat</keyword>
<keyword evidence="3" id="KW-0805">Transcription regulation</keyword>
<reference evidence="11" key="1">
    <citation type="journal article" date="2017" name="Plant J.">
        <title>The pomegranate (Punica granatum L.) genome and the genomics of punicalagin biosynthesis.</title>
        <authorList>
            <person name="Qin G."/>
            <person name="Xu C."/>
            <person name="Ming R."/>
            <person name="Tang H."/>
            <person name="Guyot R."/>
            <person name="Kramer E.M."/>
            <person name="Hu Y."/>
            <person name="Yi X."/>
            <person name="Qi Y."/>
            <person name="Xu X."/>
            <person name="Gao Z."/>
            <person name="Pan H."/>
            <person name="Jian J."/>
            <person name="Tian Y."/>
            <person name="Yue Z."/>
            <person name="Xu Y."/>
        </authorList>
    </citation>
    <scope>NUCLEOTIDE SEQUENCE [LARGE SCALE GENOMIC DNA]</scope>
    <source>
        <strain evidence="11">cv. Dabenzi</strain>
    </source>
</reference>
<dbReference type="FunFam" id="1.10.10.60:FF:000060">
    <property type="entry name" value="MYB transcription factor"/>
    <property type="match status" value="1"/>
</dbReference>
<sequence>MCTRGHWRPSEDEKLRELVEQYGPHNWNAIAEKLQGRSGKSCRLRWFNQLDPRINRSPFTEEEEERLLASHRIHGNRWSVIARLFPGRTDNAVKNHWHVIMARRSRERSRLYAKRAAHTLITNERKSSSSSNSAVPSNYNSYHQQQDLDQMVMSCMARNRLTSSFVPFVTHNSLPIFPKEFYFDNCPSNNFMPTSTHEDKNRPTEFYDFLNVNSDSGATTRSEVTDPTRRLDYRQPHEALEEEEEVDQAAKNNDRDDDDQHHRGNSSNVPFIDFLSVGSS</sequence>
<feature type="region of interest" description="Disordered" evidence="7">
    <location>
        <begin position="210"/>
        <end position="280"/>
    </location>
</feature>
<feature type="domain" description="HTH myb-type" evidence="9">
    <location>
        <begin position="55"/>
        <end position="105"/>
    </location>
</feature>
<dbReference type="PROSITE" id="PS51294">
    <property type="entry name" value="HTH_MYB"/>
    <property type="match status" value="2"/>
</dbReference>
<dbReference type="InterPro" id="IPR009057">
    <property type="entry name" value="Homeodomain-like_sf"/>
</dbReference>
<dbReference type="Pfam" id="PF13921">
    <property type="entry name" value="Myb_DNA-bind_6"/>
    <property type="match status" value="1"/>
</dbReference>
<evidence type="ECO:0000256" key="1">
    <source>
        <dbReference type="ARBA" id="ARBA00004123"/>
    </source>
</evidence>
<proteinExistence type="predicted"/>
<evidence type="ECO:0000256" key="3">
    <source>
        <dbReference type="ARBA" id="ARBA00023015"/>
    </source>
</evidence>
<dbReference type="FunFam" id="1.10.10.60:FF:000356">
    <property type="entry name" value="MYB transcription factor"/>
    <property type="match status" value="1"/>
</dbReference>
<dbReference type="AlphaFoldDB" id="A0A218XF54"/>
<accession>A0A218XF54</accession>
<dbReference type="RefSeq" id="XP_031371476.1">
    <property type="nucleotide sequence ID" value="XM_031515616.1"/>
</dbReference>
<protein>
    <submittedName>
        <fullName evidence="13">Transcription factor MYB54</fullName>
    </submittedName>
</protein>
<feature type="compositionally biased region" description="Basic and acidic residues" evidence="7">
    <location>
        <begin position="223"/>
        <end position="239"/>
    </location>
</feature>
<dbReference type="GO" id="GO:0005634">
    <property type="term" value="C:nucleus"/>
    <property type="evidence" value="ECO:0007669"/>
    <property type="project" value="UniProtKB-SubCell"/>
</dbReference>
<feature type="domain" description="HTH myb-type" evidence="9">
    <location>
        <begin position="1"/>
        <end position="54"/>
    </location>
</feature>
<keyword evidence="6" id="KW-0539">Nucleus</keyword>
<dbReference type="EMBL" id="MTKT01001941">
    <property type="protein sequence ID" value="OWM82972.1"/>
    <property type="molecule type" value="Genomic_DNA"/>
</dbReference>
<reference evidence="12" key="3">
    <citation type="journal article" date="2020" name="Plant Biotechnol. J.">
        <title>The pomegranate (Punica granatum L.) draft genome dissects genetic divergence between soft- and hard-seeded cultivars.</title>
        <authorList>
            <person name="Luo X."/>
            <person name="Li H."/>
            <person name="Wu Z."/>
            <person name="Yao W."/>
            <person name="Zhao P."/>
            <person name="Cao D."/>
            <person name="Yu H."/>
            <person name="Li K."/>
            <person name="Poudel K."/>
            <person name="Zhao D."/>
            <person name="Zhang F."/>
            <person name="Xia X."/>
            <person name="Chen L."/>
            <person name="Wang Q."/>
            <person name="Jing D."/>
            <person name="Cao S."/>
        </authorList>
    </citation>
    <scope>NUCLEOTIDE SEQUENCE [LARGE SCALE GENOMIC DNA]</scope>
</reference>
<dbReference type="InterPro" id="IPR001005">
    <property type="entry name" value="SANT/Myb"/>
</dbReference>
<dbReference type="CDD" id="cd00167">
    <property type="entry name" value="SANT"/>
    <property type="match status" value="2"/>
</dbReference>
<keyword evidence="5" id="KW-0804">Transcription</keyword>
<evidence type="ECO:0000256" key="6">
    <source>
        <dbReference type="ARBA" id="ARBA00023242"/>
    </source>
</evidence>
<dbReference type="InterPro" id="IPR050560">
    <property type="entry name" value="MYB_TF"/>
</dbReference>
<dbReference type="Proteomes" id="UP000197138">
    <property type="component" value="Unassembled WGS sequence"/>
</dbReference>
<feature type="compositionally biased region" description="Basic and acidic residues" evidence="7">
    <location>
        <begin position="252"/>
        <end position="262"/>
    </location>
</feature>